<feature type="domain" description="YqeB PH" evidence="4">
    <location>
        <begin position="10"/>
        <end position="166"/>
    </location>
</feature>
<gene>
    <name evidence="5" type="ORF">GTW20_21615</name>
</gene>
<proteinExistence type="predicted"/>
<keyword evidence="2" id="KW-1133">Transmembrane helix</keyword>
<evidence type="ECO:0008006" key="7">
    <source>
        <dbReference type="Google" id="ProtNLM"/>
    </source>
</evidence>
<dbReference type="Pfam" id="PF23493">
    <property type="entry name" value="CysS_C"/>
    <property type="match status" value="1"/>
</dbReference>
<evidence type="ECO:0000259" key="3">
    <source>
        <dbReference type="Pfam" id="PF23493"/>
    </source>
</evidence>
<evidence type="ECO:0000259" key="4">
    <source>
        <dbReference type="Pfam" id="PF23494"/>
    </source>
</evidence>
<protein>
    <recommendedName>
        <fullName evidence="7">DUF308 domain-containing protein</fullName>
    </recommendedName>
</protein>
<dbReference type="InterPro" id="IPR056411">
    <property type="entry name" value="CysS_C"/>
</dbReference>
<keyword evidence="2" id="KW-0472">Membrane</keyword>
<dbReference type="AlphaFoldDB" id="A0A7K2IXR3"/>
<feature type="compositionally biased region" description="Gly residues" evidence="1">
    <location>
        <begin position="260"/>
        <end position="269"/>
    </location>
</feature>
<evidence type="ECO:0000256" key="1">
    <source>
        <dbReference type="SAM" id="MobiDB-lite"/>
    </source>
</evidence>
<evidence type="ECO:0000256" key="2">
    <source>
        <dbReference type="SAM" id="Phobius"/>
    </source>
</evidence>
<feature type="transmembrane region" description="Helical" evidence="2">
    <location>
        <begin position="63"/>
        <end position="91"/>
    </location>
</feature>
<feature type="region of interest" description="Disordered" evidence="1">
    <location>
        <begin position="241"/>
        <end position="269"/>
    </location>
</feature>
<reference evidence="5 6" key="1">
    <citation type="journal article" date="2019" name="Nat. Commun.">
        <title>The antimicrobial potential of Streptomyces from insect microbiomes.</title>
        <authorList>
            <person name="Chevrette M.G."/>
            <person name="Carlson C.M."/>
            <person name="Ortega H.E."/>
            <person name="Thomas C."/>
            <person name="Ananiev G.E."/>
            <person name="Barns K.J."/>
            <person name="Book A.J."/>
            <person name="Cagnazzo J."/>
            <person name="Carlos C."/>
            <person name="Flanigan W."/>
            <person name="Grubbs K.J."/>
            <person name="Horn H.A."/>
            <person name="Hoffmann F.M."/>
            <person name="Klassen J.L."/>
            <person name="Knack J.J."/>
            <person name="Lewin G.R."/>
            <person name="McDonald B.R."/>
            <person name="Muller L."/>
            <person name="Melo W.G.P."/>
            <person name="Pinto-Tomas A.A."/>
            <person name="Schmitz A."/>
            <person name="Wendt-Pienkowski E."/>
            <person name="Wildman S."/>
            <person name="Zhao M."/>
            <person name="Zhang F."/>
            <person name="Bugni T.S."/>
            <person name="Andes D.R."/>
            <person name="Pupo M.T."/>
            <person name="Currie C.R."/>
        </authorList>
    </citation>
    <scope>NUCLEOTIDE SEQUENCE [LARGE SCALE GENOMIC DNA]</scope>
    <source>
        <strain evidence="5 6">SID5840</strain>
    </source>
</reference>
<dbReference type="EMBL" id="WWHY01000001">
    <property type="protein sequence ID" value="MYR34780.1"/>
    <property type="molecule type" value="Genomic_DNA"/>
</dbReference>
<keyword evidence="2" id="KW-0812">Transmembrane</keyword>
<feature type="transmembrane region" description="Helical" evidence="2">
    <location>
        <begin position="20"/>
        <end position="43"/>
    </location>
</feature>
<dbReference type="Pfam" id="PF23494">
    <property type="entry name" value="bPH_10"/>
    <property type="match status" value="1"/>
</dbReference>
<dbReference type="Proteomes" id="UP000467124">
    <property type="component" value="Unassembled WGS sequence"/>
</dbReference>
<accession>A0A7K2IXR3</accession>
<evidence type="ECO:0000313" key="6">
    <source>
        <dbReference type="Proteomes" id="UP000467124"/>
    </source>
</evidence>
<dbReference type="InterPro" id="IPR057798">
    <property type="entry name" value="PH_YqeB"/>
</dbReference>
<comment type="caution">
    <text evidence="5">The sequence shown here is derived from an EMBL/GenBank/DDBJ whole genome shotgun (WGS) entry which is preliminary data.</text>
</comment>
<name>A0A7K2IXR3_9ACTN</name>
<sequence length="269" mass="29179">MSVSTTGTRTVVRAGVGTRLFVWGLFPVLGAGAGVLLSLAPGWATRLPDWVHALPMMPGAEQIALLAGLQGVVLTSILAAVGLAAGLLLALTAHGEMVAVEVSPRGAVLTSSERREEYAREDIGAIFVDGHDLVLLDTRTAELGRWRTDHPERRLREAFVAHGHPWNEGDPYADEFRRWADGMPELDGHAQSLLRSRRTALKEKDAEDAAELREELAAVGILVREEGHRQYWRRARPCVEGTKDERGNENGFLSVDGGDTDQGGAHGTR</sequence>
<organism evidence="5 6">
    <name type="scientific">Nocardiopsis alba</name>
    <dbReference type="NCBI Taxonomy" id="53437"/>
    <lineage>
        <taxon>Bacteria</taxon>
        <taxon>Bacillati</taxon>
        <taxon>Actinomycetota</taxon>
        <taxon>Actinomycetes</taxon>
        <taxon>Streptosporangiales</taxon>
        <taxon>Nocardiopsidaceae</taxon>
        <taxon>Nocardiopsis</taxon>
    </lineage>
</organism>
<feature type="domain" description="Cysteinyl-tRNA ligase anticodon binding" evidence="3">
    <location>
        <begin position="183"/>
        <end position="233"/>
    </location>
</feature>
<evidence type="ECO:0000313" key="5">
    <source>
        <dbReference type="EMBL" id="MYR34780.1"/>
    </source>
</evidence>